<sequence>MIDESHLRLFLKCPFNEFGIEEFDPFLFSGLPPLFGR</sequence>
<dbReference type="InParanoid" id="Q7UFV4"/>
<dbReference type="AlphaFoldDB" id="Q7UFV4"/>
<organism evidence="1 2">
    <name type="scientific">Rhodopirellula baltica (strain DSM 10527 / NCIMB 13988 / SH1)</name>
    <dbReference type="NCBI Taxonomy" id="243090"/>
    <lineage>
        <taxon>Bacteria</taxon>
        <taxon>Pseudomonadati</taxon>
        <taxon>Planctomycetota</taxon>
        <taxon>Planctomycetia</taxon>
        <taxon>Pirellulales</taxon>
        <taxon>Pirellulaceae</taxon>
        <taxon>Rhodopirellula</taxon>
    </lineage>
</organism>
<evidence type="ECO:0000313" key="2">
    <source>
        <dbReference type="Proteomes" id="UP000001025"/>
    </source>
</evidence>
<dbReference type="EnsemblBacteria" id="CAD78576">
    <property type="protein sequence ID" value="CAD78576"/>
    <property type="gene ID" value="RB8319"/>
</dbReference>
<dbReference type="EMBL" id="BX294147">
    <property type="protein sequence ID" value="CAD78576.1"/>
    <property type="molecule type" value="Genomic_DNA"/>
</dbReference>
<evidence type="ECO:0000313" key="1">
    <source>
        <dbReference type="EMBL" id="CAD78576.1"/>
    </source>
</evidence>
<protein>
    <submittedName>
        <fullName evidence="1">Uncharacterized protein</fullName>
    </submittedName>
</protein>
<dbReference type="Proteomes" id="UP000001025">
    <property type="component" value="Chromosome"/>
</dbReference>
<dbReference type="KEGG" id="rba:RB8319"/>
<gene>
    <name evidence="1" type="ordered locus">RB8319</name>
</gene>
<proteinExistence type="predicted"/>
<accession>Q7UFV4</accession>
<name>Q7UFV4_RHOBA</name>
<keyword evidence="2" id="KW-1185">Reference proteome</keyword>
<dbReference type="HOGENOM" id="CLU_3347890_0_0_0"/>
<reference evidence="1 2" key="1">
    <citation type="journal article" date="2003" name="Proc. Natl. Acad. Sci. U.S.A.">
        <title>Complete genome sequence of the marine planctomycete Pirellula sp. strain 1.</title>
        <authorList>
            <person name="Gloeckner F.O."/>
            <person name="Kube M."/>
            <person name="Bauer M."/>
            <person name="Teeling H."/>
            <person name="Lombardot T."/>
            <person name="Ludwig W."/>
            <person name="Gade D."/>
            <person name="Beck A."/>
            <person name="Borzym K."/>
            <person name="Heitmann K."/>
            <person name="Rabus R."/>
            <person name="Schlesner H."/>
            <person name="Amann R."/>
            <person name="Reinhardt R."/>
        </authorList>
    </citation>
    <scope>NUCLEOTIDE SEQUENCE [LARGE SCALE GENOMIC DNA]</scope>
    <source>
        <strain evidence="2">DSM 10527 / NCIMB 13988 / SH1</strain>
    </source>
</reference>
<dbReference type="STRING" id="243090.RB8319"/>